<dbReference type="SUPFAM" id="SSF52540">
    <property type="entry name" value="P-loop containing nucleoside triphosphate hydrolases"/>
    <property type="match status" value="1"/>
</dbReference>
<dbReference type="InterPro" id="IPR027417">
    <property type="entry name" value="P-loop_NTPase"/>
</dbReference>
<protein>
    <submittedName>
        <fullName evidence="2">Peptidyl-arginine deiminase</fullName>
    </submittedName>
</protein>
<evidence type="ECO:0000313" key="2">
    <source>
        <dbReference type="EMBL" id="OFC63670.1"/>
    </source>
</evidence>
<name>A0A1E7Z4G1_9GAMM</name>
<dbReference type="RefSeq" id="WP_070133661.1">
    <property type="nucleotide sequence ID" value="NZ_MAYS01000052.1"/>
</dbReference>
<dbReference type="EMBL" id="MAYS01000052">
    <property type="protein sequence ID" value="OFC63670.1"/>
    <property type="molecule type" value="Genomic_DNA"/>
</dbReference>
<dbReference type="InterPro" id="IPR002586">
    <property type="entry name" value="CobQ/CobB/MinD/ParA_Nub-bd_dom"/>
</dbReference>
<dbReference type="OrthoDB" id="69313at2"/>
<dbReference type="PANTHER" id="PTHR13696">
    <property type="entry name" value="P-LOOP CONTAINING NUCLEOSIDE TRIPHOSPHATE HYDROLASE"/>
    <property type="match status" value="1"/>
</dbReference>
<gene>
    <name evidence="2" type="ORF">BBW68_04545</name>
</gene>
<dbReference type="Pfam" id="PF01656">
    <property type="entry name" value="CbiA"/>
    <property type="match status" value="1"/>
</dbReference>
<comment type="caution">
    <text evidence="2">The sequence shown here is derived from an EMBL/GenBank/DDBJ whole genome shotgun (WGS) entry which is preliminary data.</text>
</comment>
<organism evidence="2 3">
    <name type="scientific">Candidatus Erwinia dacicola</name>
    <dbReference type="NCBI Taxonomy" id="252393"/>
    <lineage>
        <taxon>Bacteria</taxon>
        <taxon>Pseudomonadati</taxon>
        <taxon>Pseudomonadota</taxon>
        <taxon>Gammaproteobacteria</taxon>
        <taxon>Enterobacterales</taxon>
        <taxon>Erwiniaceae</taxon>
        <taxon>Erwinia</taxon>
    </lineage>
</organism>
<accession>A0A1E7Z4G1</accession>
<evidence type="ECO:0000313" key="3">
    <source>
        <dbReference type="Proteomes" id="UP000243534"/>
    </source>
</evidence>
<dbReference type="AlphaFoldDB" id="A0A1E7Z4G1"/>
<dbReference type="Proteomes" id="UP000243534">
    <property type="component" value="Unassembled WGS sequence"/>
</dbReference>
<proteinExistence type="predicted"/>
<dbReference type="Gene3D" id="3.40.50.300">
    <property type="entry name" value="P-loop containing nucleotide triphosphate hydrolases"/>
    <property type="match status" value="1"/>
</dbReference>
<sequence>MIILVGSHKGGVGKSTIYIHILMCLILKSGKRVAALECDDQHSVKDWLDERRSQGTVPDVDYYECYHDIPAIARKLDKKYDFVLLDAPGRRSPEFSKCLAVADLFISLLDPSSQIEINTLGLVVADVRQYQASVNKTLKAVLVMNRCDTHPAYEDASNFRRDIEADQENWLPVARQRLYQRKPYKRAYNEGLSVHEYNDRRGNLARGEIELLLRELKLLTA</sequence>
<dbReference type="PANTHER" id="PTHR13696:SF96">
    <property type="entry name" value="COBQ_COBB_MIND_PARA NUCLEOTIDE BINDING DOMAIN-CONTAINING PROTEIN"/>
    <property type="match status" value="1"/>
</dbReference>
<feature type="domain" description="CobQ/CobB/MinD/ParA nucleotide binding" evidence="1">
    <location>
        <begin position="3"/>
        <end position="191"/>
    </location>
</feature>
<reference evidence="2 3" key="1">
    <citation type="submission" date="2016-07" db="EMBL/GenBank/DDBJ databases">
        <authorList>
            <person name="Yuval B."/>
        </authorList>
    </citation>
    <scope>NUCLEOTIDE SEQUENCE [LARGE SCALE GENOMIC DNA]</scope>
    <source>
        <strain evidence="2 3">IL</strain>
    </source>
</reference>
<dbReference type="CDD" id="cd02042">
    <property type="entry name" value="ParAB_family"/>
    <property type="match status" value="1"/>
</dbReference>
<evidence type="ECO:0000259" key="1">
    <source>
        <dbReference type="Pfam" id="PF01656"/>
    </source>
</evidence>
<dbReference type="PIRSF" id="PIRSF009320">
    <property type="entry name" value="Nuc_binding_HP_1000"/>
    <property type="match status" value="1"/>
</dbReference>
<dbReference type="InterPro" id="IPR050678">
    <property type="entry name" value="DNA_Partitioning_ATPase"/>
</dbReference>